<dbReference type="HOGENOM" id="CLU_3262410_0_0_6"/>
<proteinExistence type="predicted"/>
<accession>A4BTG6</accession>
<evidence type="ECO:0000313" key="2">
    <source>
        <dbReference type="Proteomes" id="UP000003374"/>
    </source>
</evidence>
<dbReference type="Proteomes" id="UP000003374">
    <property type="component" value="Unassembled WGS sequence"/>
</dbReference>
<reference evidence="1 2" key="1">
    <citation type="submission" date="2006-02" db="EMBL/GenBank/DDBJ databases">
        <authorList>
            <person name="Waterbury J."/>
            <person name="Ferriera S."/>
            <person name="Johnson J."/>
            <person name="Kravitz S."/>
            <person name="Halpern A."/>
            <person name="Remington K."/>
            <person name="Beeson K."/>
            <person name="Tran B."/>
            <person name="Rogers Y.-H."/>
            <person name="Friedman R."/>
            <person name="Venter J.C."/>
        </authorList>
    </citation>
    <scope>NUCLEOTIDE SEQUENCE [LARGE SCALE GENOMIC DNA]</scope>
    <source>
        <strain evidence="1 2">Nb-231</strain>
    </source>
</reference>
<feature type="non-terminal residue" evidence="1">
    <location>
        <position position="1"/>
    </location>
</feature>
<name>A4BTG6_9GAMM</name>
<organism evidence="1 2">
    <name type="scientific">Nitrococcus mobilis Nb-231</name>
    <dbReference type="NCBI Taxonomy" id="314278"/>
    <lineage>
        <taxon>Bacteria</taxon>
        <taxon>Pseudomonadati</taxon>
        <taxon>Pseudomonadota</taxon>
        <taxon>Gammaproteobacteria</taxon>
        <taxon>Chromatiales</taxon>
        <taxon>Ectothiorhodospiraceae</taxon>
        <taxon>Nitrococcus</taxon>
    </lineage>
</organism>
<gene>
    <name evidence="1" type="ORF">NB231_07857</name>
</gene>
<protein>
    <submittedName>
        <fullName evidence="1">Uncharacterized protein</fullName>
    </submittedName>
</protein>
<dbReference type="AlphaFoldDB" id="A4BTG6"/>
<evidence type="ECO:0000313" key="1">
    <source>
        <dbReference type="EMBL" id="EAR21068.1"/>
    </source>
</evidence>
<keyword evidence="2" id="KW-1185">Reference proteome</keyword>
<dbReference type="EMBL" id="AAOF01000013">
    <property type="protein sequence ID" value="EAR21068.1"/>
    <property type="molecule type" value="Genomic_DNA"/>
</dbReference>
<comment type="caution">
    <text evidence="1">The sequence shown here is derived from an EMBL/GenBank/DDBJ whole genome shotgun (WGS) entry which is preliminary data.</text>
</comment>
<sequence length="41" mass="4764">AKNRRLIEDASTPLRTLHILSVVTLAKVVRWFEDQSLIEPF</sequence>